<dbReference type="PANTHER" id="PTHR15837">
    <property type="entry name" value="RAN GUANINE NUCLEOTIDE RELEASE FACTOR"/>
    <property type="match status" value="1"/>
</dbReference>
<evidence type="ECO:0000313" key="3">
    <source>
        <dbReference type="Proteomes" id="UP001304895"/>
    </source>
</evidence>
<feature type="region of interest" description="Disordered" evidence="1">
    <location>
        <begin position="302"/>
        <end position="329"/>
    </location>
</feature>
<name>A0AAN6UP51_9PEZI</name>
<organism evidence="2 3">
    <name type="scientific">Trichocladium antarcticum</name>
    <dbReference type="NCBI Taxonomy" id="1450529"/>
    <lineage>
        <taxon>Eukaryota</taxon>
        <taxon>Fungi</taxon>
        <taxon>Dikarya</taxon>
        <taxon>Ascomycota</taxon>
        <taxon>Pezizomycotina</taxon>
        <taxon>Sordariomycetes</taxon>
        <taxon>Sordariomycetidae</taxon>
        <taxon>Sordariales</taxon>
        <taxon>Chaetomiaceae</taxon>
        <taxon>Trichocladium</taxon>
    </lineage>
</organism>
<protein>
    <submittedName>
        <fullName evidence="2">Uncharacterized protein</fullName>
    </submittedName>
</protein>
<dbReference type="PANTHER" id="PTHR15837:SF5">
    <property type="entry name" value="NYN DOMAIN-CONTAINING PROTEIN"/>
    <property type="match status" value="1"/>
</dbReference>
<dbReference type="CDD" id="cd18724">
    <property type="entry name" value="PIN_LabA-like"/>
    <property type="match status" value="1"/>
</dbReference>
<dbReference type="Proteomes" id="UP001304895">
    <property type="component" value="Unassembled WGS sequence"/>
</dbReference>
<dbReference type="Gene3D" id="3.40.50.1010">
    <property type="entry name" value="5'-nuclease"/>
    <property type="match status" value="1"/>
</dbReference>
<feature type="compositionally biased region" description="Polar residues" evidence="1">
    <location>
        <begin position="361"/>
        <end position="377"/>
    </location>
</feature>
<accession>A0AAN6UP51</accession>
<feature type="compositionally biased region" description="Basic and acidic residues" evidence="1">
    <location>
        <begin position="249"/>
        <end position="259"/>
    </location>
</feature>
<proteinExistence type="predicted"/>
<dbReference type="InterPro" id="IPR007681">
    <property type="entry name" value="Mog1"/>
</dbReference>
<reference evidence="2" key="1">
    <citation type="journal article" date="2023" name="Mol. Phylogenet. Evol.">
        <title>Genome-scale phylogeny and comparative genomics of the fungal order Sordariales.</title>
        <authorList>
            <person name="Hensen N."/>
            <person name="Bonometti L."/>
            <person name="Westerberg I."/>
            <person name="Brannstrom I.O."/>
            <person name="Guillou S."/>
            <person name="Cros-Aarteil S."/>
            <person name="Calhoun S."/>
            <person name="Haridas S."/>
            <person name="Kuo A."/>
            <person name="Mondo S."/>
            <person name="Pangilinan J."/>
            <person name="Riley R."/>
            <person name="LaButti K."/>
            <person name="Andreopoulos B."/>
            <person name="Lipzen A."/>
            <person name="Chen C."/>
            <person name="Yan M."/>
            <person name="Daum C."/>
            <person name="Ng V."/>
            <person name="Clum A."/>
            <person name="Steindorff A."/>
            <person name="Ohm R.A."/>
            <person name="Martin F."/>
            <person name="Silar P."/>
            <person name="Natvig D.O."/>
            <person name="Lalanne C."/>
            <person name="Gautier V."/>
            <person name="Ament-Velasquez S.L."/>
            <person name="Kruys A."/>
            <person name="Hutchinson M.I."/>
            <person name="Powell A.J."/>
            <person name="Barry K."/>
            <person name="Miller A.N."/>
            <person name="Grigoriev I.V."/>
            <person name="Debuchy R."/>
            <person name="Gladieux P."/>
            <person name="Hiltunen Thoren M."/>
            <person name="Johannesson H."/>
        </authorList>
    </citation>
    <scope>NUCLEOTIDE SEQUENCE</scope>
    <source>
        <strain evidence="2">CBS 123565</strain>
    </source>
</reference>
<feature type="region of interest" description="Disordered" evidence="1">
    <location>
        <begin position="182"/>
        <end position="283"/>
    </location>
</feature>
<dbReference type="AlphaFoldDB" id="A0AAN6UP51"/>
<dbReference type="EMBL" id="MU853404">
    <property type="protein sequence ID" value="KAK4136155.1"/>
    <property type="molecule type" value="Genomic_DNA"/>
</dbReference>
<gene>
    <name evidence="2" type="ORF">BT67DRAFT_232289</name>
</gene>
<feature type="compositionally biased region" description="Polar residues" evidence="1">
    <location>
        <begin position="263"/>
        <end position="274"/>
    </location>
</feature>
<evidence type="ECO:0000256" key="1">
    <source>
        <dbReference type="SAM" id="MobiDB-lite"/>
    </source>
</evidence>
<feature type="compositionally biased region" description="Polar residues" evidence="1">
    <location>
        <begin position="192"/>
        <end position="207"/>
    </location>
</feature>
<feature type="region of interest" description="Disordered" evidence="1">
    <location>
        <begin position="345"/>
        <end position="392"/>
    </location>
</feature>
<comment type="caution">
    <text evidence="2">The sequence shown here is derived from an EMBL/GenBank/DDBJ whole genome shotgun (WGS) entry which is preliminary data.</text>
</comment>
<dbReference type="GO" id="GO:0031267">
    <property type="term" value="F:small GTPase binding"/>
    <property type="evidence" value="ECO:0007669"/>
    <property type="project" value="TreeGrafter"/>
</dbReference>
<sequence>MGSTTYFGRHEPDGRRLGADLDLLAKWTHSFACRAPIHSYYLTQLSDDDRGTLFSAPAQQFRLQEGPNNTVKLAKPEDGDAGDGFRQVGIRGIDPDVLAMMLSAGYSRSESRNYEMLCGIEDAQDDSQAVSAMVLGTALMEGMDGPAAEKLAEQAAGKVREAAGRRVVARWKAATVERLTKMDVMETPDSPQPASITPNGTQLSTAVSRTSDAASSGSSPARFDDNQTTPQAKHAAVKPPSPRATPSDHGSDTTVDSRRWSSPRYSTDESSSSPELDASPGFFDDLDGGAALLPSSLAQALGLNDEPPIQTPTPASRFTRLHSQSTGGHLGAGLSQAFFATPTGTNGMFAINPTTDPDAPSGTSADSTAPGQSTTPDASPAPFSPNSKTTQYPLAKEQPWKGFSCYEVDVQLSTDQLVPKYWTNKRGKERHVRYKIGDLKLDDAKLRSDRVLGSVARNPIHIFIDLSNIIIGFYDSMKESRGIPVNRRVLAPGFAFKNFDTILTRDRNVGKRIVAGSMNSYNKRPAYMLQAEELKYEMNILQRVPKPSSPARKRRQKSAPDSAVSAPDTSGDDRVSGPLRHGEQGVDELLHLKILQSAMDAPSPGTMVVATGDAAHAEYSDGFKKNIERVLGFGWNIELYGWKRNISSAWREPEFAERWGHQFKIVELDRFCEELFDMTVESLEQ</sequence>
<feature type="compositionally biased region" description="Low complexity" evidence="1">
    <location>
        <begin position="208"/>
        <end position="221"/>
    </location>
</feature>
<dbReference type="GO" id="GO:0006606">
    <property type="term" value="P:protein import into nucleus"/>
    <property type="evidence" value="ECO:0007669"/>
    <property type="project" value="TreeGrafter"/>
</dbReference>
<feature type="region of interest" description="Disordered" evidence="1">
    <location>
        <begin position="543"/>
        <end position="580"/>
    </location>
</feature>
<feature type="compositionally biased region" description="Basic and acidic residues" evidence="1">
    <location>
        <begin position="571"/>
        <end position="580"/>
    </location>
</feature>
<evidence type="ECO:0000313" key="2">
    <source>
        <dbReference type="EMBL" id="KAK4136155.1"/>
    </source>
</evidence>
<dbReference type="GO" id="GO:0005085">
    <property type="term" value="F:guanyl-nucleotide exchange factor activity"/>
    <property type="evidence" value="ECO:0007669"/>
    <property type="project" value="TreeGrafter"/>
</dbReference>
<reference evidence="2" key="2">
    <citation type="submission" date="2023-05" db="EMBL/GenBank/DDBJ databases">
        <authorList>
            <consortium name="Lawrence Berkeley National Laboratory"/>
            <person name="Steindorff A."/>
            <person name="Hensen N."/>
            <person name="Bonometti L."/>
            <person name="Westerberg I."/>
            <person name="Brannstrom I.O."/>
            <person name="Guillou S."/>
            <person name="Cros-Aarteil S."/>
            <person name="Calhoun S."/>
            <person name="Haridas S."/>
            <person name="Kuo A."/>
            <person name="Mondo S."/>
            <person name="Pangilinan J."/>
            <person name="Riley R."/>
            <person name="Labutti K."/>
            <person name="Andreopoulos B."/>
            <person name="Lipzen A."/>
            <person name="Chen C."/>
            <person name="Yanf M."/>
            <person name="Daum C."/>
            <person name="Ng V."/>
            <person name="Clum A."/>
            <person name="Ohm R."/>
            <person name="Martin F."/>
            <person name="Silar P."/>
            <person name="Natvig D."/>
            <person name="Lalanne C."/>
            <person name="Gautier V."/>
            <person name="Ament-Velasquez S.L."/>
            <person name="Kruys A."/>
            <person name="Hutchinson M.I."/>
            <person name="Powell A.J."/>
            <person name="Barry K."/>
            <person name="Miller A.N."/>
            <person name="Grigoriev I.V."/>
            <person name="Debuchy R."/>
            <person name="Gladieux P."/>
            <person name="Thoren M.H."/>
            <person name="Johannesson H."/>
        </authorList>
    </citation>
    <scope>NUCLEOTIDE SEQUENCE</scope>
    <source>
        <strain evidence="2">CBS 123565</strain>
    </source>
</reference>
<feature type="compositionally biased region" description="Polar residues" evidence="1">
    <location>
        <begin position="312"/>
        <end position="327"/>
    </location>
</feature>
<dbReference type="GO" id="GO:0005634">
    <property type="term" value="C:nucleus"/>
    <property type="evidence" value="ECO:0007669"/>
    <property type="project" value="TreeGrafter"/>
</dbReference>
<keyword evidence="3" id="KW-1185">Reference proteome</keyword>